<dbReference type="Pfam" id="PF13561">
    <property type="entry name" value="adh_short_C2"/>
    <property type="match status" value="1"/>
</dbReference>
<dbReference type="OrthoDB" id="9789398at2"/>
<dbReference type="PROSITE" id="PS00061">
    <property type="entry name" value="ADH_SHORT"/>
    <property type="match status" value="1"/>
</dbReference>
<sequence length="252" mass="26576">MQGTDPKAIMITGAGQGIGRHFAERLAREGHRIAVVDVRADAAQAVAEAITATGAEALAIGIDITDEAAMATAVGDIAARLGGLDVLINNASIFSTLKMRPFYEIPVDEWRKVIDVNLTGGFICARHAFPVMRASGWGRIVNIASAVVPMGRANYLHYVASKAGVVGMTRAMARELGGFGITVNAILPGAVETEIERETVSPEQRVAFIAQRSLPRAQVPQDLGGVVSFLISEDAGFMTGQSLIVDGGMIFN</sequence>
<evidence type="ECO:0000313" key="2">
    <source>
        <dbReference type="EMBL" id="TBN36358.1"/>
    </source>
</evidence>
<dbReference type="PANTHER" id="PTHR42760">
    <property type="entry name" value="SHORT-CHAIN DEHYDROGENASES/REDUCTASES FAMILY MEMBER"/>
    <property type="match status" value="1"/>
</dbReference>
<dbReference type="PRINTS" id="PR00081">
    <property type="entry name" value="GDHRDH"/>
</dbReference>
<protein>
    <submittedName>
        <fullName evidence="2">SDR family oxidoreductase</fullName>
    </submittedName>
</protein>
<comment type="caution">
    <text evidence="2">The sequence shown here is derived from an EMBL/GenBank/DDBJ whole genome shotgun (WGS) entry which is preliminary data.</text>
</comment>
<dbReference type="Gene3D" id="3.40.50.720">
    <property type="entry name" value="NAD(P)-binding Rossmann-like Domain"/>
    <property type="match status" value="1"/>
</dbReference>
<reference evidence="2 3" key="1">
    <citation type="submission" date="2019-02" db="EMBL/GenBank/DDBJ databases">
        <title>Paracoccus subflavus sp. nov., isolated from marine sediment of the Pacific Ocean.</title>
        <authorList>
            <person name="Zhang G."/>
        </authorList>
    </citation>
    <scope>NUCLEOTIDE SEQUENCE [LARGE SCALE GENOMIC DNA]</scope>
    <source>
        <strain evidence="2 3">GY0581</strain>
    </source>
</reference>
<dbReference type="InterPro" id="IPR020904">
    <property type="entry name" value="Sc_DH/Rdtase_CS"/>
</dbReference>
<accession>A0A4Q9FWE8</accession>
<proteinExistence type="inferred from homology"/>
<comment type="similarity">
    <text evidence="1">Belongs to the short-chain dehydrogenases/reductases (SDR) family.</text>
</comment>
<dbReference type="PANTHER" id="PTHR42760:SF40">
    <property type="entry name" value="3-OXOACYL-[ACYL-CARRIER-PROTEIN] REDUCTASE, CHLOROPLASTIC"/>
    <property type="match status" value="1"/>
</dbReference>
<dbReference type="FunFam" id="3.40.50.720:FF:000084">
    <property type="entry name" value="Short-chain dehydrogenase reductase"/>
    <property type="match status" value="1"/>
</dbReference>
<dbReference type="InterPro" id="IPR036291">
    <property type="entry name" value="NAD(P)-bd_dom_sf"/>
</dbReference>
<dbReference type="GO" id="GO:0016616">
    <property type="term" value="F:oxidoreductase activity, acting on the CH-OH group of donors, NAD or NADP as acceptor"/>
    <property type="evidence" value="ECO:0007669"/>
    <property type="project" value="TreeGrafter"/>
</dbReference>
<keyword evidence="3" id="KW-1185">Reference proteome</keyword>
<dbReference type="GO" id="GO:0030497">
    <property type="term" value="P:fatty acid elongation"/>
    <property type="evidence" value="ECO:0007669"/>
    <property type="project" value="TreeGrafter"/>
</dbReference>
<dbReference type="InterPro" id="IPR002347">
    <property type="entry name" value="SDR_fam"/>
</dbReference>
<organism evidence="2 3">
    <name type="scientific">Paracoccus subflavus</name>
    <dbReference type="NCBI Taxonomy" id="2528244"/>
    <lineage>
        <taxon>Bacteria</taxon>
        <taxon>Pseudomonadati</taxon>
        <taxon>Pseudomonadota</taxon>
        <taxon>Alphaproteobacteria</taxon>
        <taxon>Rhodobacterales</taxon>
        <taxon>Paracoccaceae</taxon>
        <taxon>Paracoccus</taxon>
    </lineage>
</organism>
<evidence type="ECO:0000313" key="3">
    <source>
        <dbReference type="Proteomes" id="UP000293520"/>
    </source>
</evidence>
<dbReference type="CDD" id="cd05233">
    <property type="entry name" value="SDR_c"/>
    <property type="match status" value="1"/>
</dbReference>
<name>A0A4Q9FWE8_9RHOB</name>
<dbReference type="Proteomes" id="UP000293520">
    <property type="component" value="Unassembled WGS sequence"/>
</dbReference>
<dbReference type="AlphaFoldDB" id="A0A4Q9FWE8"/>
<dbReference type="PRINTS" id="PR00080">
    <property type="entry name" value="SDRFAMILY"/>
</dbReference>
<dbReference type="EMBL" id="SISK01000018">
    <property type="protein sequence ID" value="TBN36358.1"/>
    <property type="molecule type" value="Genomic_DNA"/>
</dbReference>
<gene>
    <name evidence="2" type="ORF">EYE42_15590</name>
</gene>
<dbReference type="RefSeq" id="WP_130992237.1">
    <property type="nucleotide sequence ID" value="NZ_SISK01000018.1"/>
</dbReference>
<evidence type="ECO:0000256" key="1">
    <source>
        <dbReference type="ARBA" id="ARBA00006484"/>
    </source>
</evidence>
<dbReference type="SUPFAM" id="SSF51735">
    <property type="entry name" value="NAD(P)-binding Rossmann-fold domains"/>
    <property type="match status" value="1"/>
</dbReference>